<evidence type="ECO:0000256" key="8">
    <source>
        <dbReference type="SAM" id="MobiDB-lite"/>
    </source>
</evidence>
<keyword evidence="5" id="KW-0863">Zinc-finger</keyword>
<dbReference type="Pfam" id="PF21457">
    <property type="entry name" value="zf-CCCH_2-like_3"/>
    <property type="match status" value="1"/>
</dbReference>
<accession>A0A120K1W1</accession>
<sequence>MSAIQDDVSNSLKTIVAEKLKTVQNFNEDVNYVAEYIVLLFSNGGTYESVLQELVGLFDSVPQDALADVVQTSSHAMQLLQRGDSVETVYQKLTGGINGDSEREAVSPIMDVMSASVPSEQSMSTVATSAPKSAFEGMVDLSMSKYSKQAPASGRGGSGMKQRGGRHGAIGKAQNGTRRVAPQAGTNKHRTNALARALGMDNESEGANNVNLNVIPKKDGRCKLFPRCPLGKFCPHAHPTKVCRDYPNCTNPPNTCEFLHPNEDVELMKEIEKTREEFREKRLALAQSKAKPIQTGIVLCKFGILCSNPMCPFGHPTPANEEAKVIQFIWCPQNLSCEMKDCDKAHSSLSKIKQVQPMASIARPKPSPAPVEKSLEQCKFGMKCTNKRCRYRHARSHIMCRDGSTCTRIDCFFGHPINEACKFGLECKNIYCLFQHPEGRVLPEKPSSAPGNAENSNNNWAGSAVAGNNQCVNERPYAVPESTGIEQAPIQESDGDATMT</sequence>
<proteinExistence type="inferred from homology"/>
<evidence type="ECO:0000256" key="2">
    <source>
        <dbReference type="ARBA" id="ARBA00008423"/>
    </source>
</evidence>
<feature type="compositionally biased region" description="Polar residues" evidence="8">
    <location>
        <begin position="449"/>
        <end position="465"/>
    </location>
</feature>
<dbReference type="STRING" id="45286.A0A120K1W1"/>
<name>A0A120K1W1_9SACH</name>
<organism evidence="13 14">
    <name type="scientific">Eremothecium sinecaudum</name>
    <dbReference type="NCBI Taxonomy" id="45286"/>
    <lineage>
        <taxon>Eukaryota</taxon>
        <taxon>Fungi</taxon>
        <taxon>Dikarya</taxon>
        <taxon>Ascomycota</taxon>
        <taxon>Saccharomycotina</taxon>
        <taxon>Saccharomycetes</taxon>
        <taxon>Saccharomycetales</taxon>
        <taxon>Saccharomycetaceae</taxon>
        <taxon>Eremothecium</taxon>
    </lineage>
</organism>
<dbReference type="PANTHER" id="PTHR14738:SF29">
    <property type="entry name" value="ZINC FINGER CCCH DOMAIN-CONTAINING PROTEIN 14"/>
    <property type="match status" value="1"/>
</dbReference>
<dbReference type="Pfam" id="PF21803">
    <property type="entry name" value="Nab2-zf4"/>
    <property type="match status" value="1"/>
</dbReference>
<comment type="subcellular location">
    <subcellularLocation>
        <location evidence="1">Nucleus</location>
    </subcellularLocation>
</comment>
<feature type="region of interest" description="Disordered" evidence="8">
    <location>
        <begin position="443"/>
        <end position="465"/>
    </location>
</feature>
<dbReference type="FunFam" id="4.10.1000.40:FF:000005">
    <property type="entry name" value="Polyadenylated RNA binding protein"/>
    <property type="match status" value="1"/>
</dbReference>
<dbReference type="InterPro" id="IPR021083">
    <property type="entry name" value="Nab2_N"/>
</dbReference>
<dbReference type="InterPro" id="IPR043094">
    <property type="entry name" value="Nab2/ZC3H14_N_sf"/>
</dbReference>
<dbReference type="Gene3D" id="4.10.1000.40">
    <property type="match status" value="3"/>
</dbReference>
<dbReference type="GO" id="GO:0043488">
    <property type="term" value="P:regulation of mRNA stability"/>
    <property type="evidence" value="ECO:0007669"/>
    <property type="project" value="InterPro"/>
</dbReference>
<dbReference type="FunFam" id="4.10.1000.40:FF:000003">
    <property type="entry name" value="Nuclear polyadenylated RNA-binding protein NAB2"/>
    <property type="match status" value="1"/>
</dbReference>
<evidence type="ECO:0000256" key="5">
    <source>
        <dbReference type="ARBA" id="ARBA00022771"/>
    </source>
</evidence>
<feature type="domain" description="Nab2 type CCCH zinc finger 4" evidence="12">
    <location>
        <begin position="319"/>
        <end position="347"/>
    </location>
</feature>
<evidence type="ECO:0000313" key="13">
    <source>
        <dbReference type="EMBL" id="AMD19804.1"/>
    </source>
</evidence>
<keyword evidence="7" id="KW-0539">Nucleus</keyword>
<evidence type="ECO:0000259" key="11">
    <source>
        <dbReference type="Pfam" id="PF21457"/>
    </source>
</evidence>
<dbReference type="InterPro" id="IPR040366">
    <property type="entry name" value="Nab2/ZC3H14"/>
</dbReference>
<protein>
    <submittedName>
        <fullName evidence="13">HCL347Wp</fullName>
    </submittedName>
</protein>
<dbReference type="Pfam" id="PF11517">
    <property type="entry name" value="Nab2"/>
    <property type="match status" value="1"/>
</dbReference>
<dbReference type="GeneID" id="28723021"/>
<evidence type="ECO:0000259" key="9">
    <source>
        <dbReference type="Pfam" id="PF11517"/>
    </source>
</evidence>
<evidence type="ECO:0000256" key="4">
    <source>
        <dbReference type="ARBA" id="ARBA00022737"/>
    </source>
</evidence>
<dbReference type="OrthoDB" id="438553at2759"/>
<dbReference type="AlphaFoldDB" id="A0A120K1W1"/>
<dbReference type="InterPro" id="IPR041044">
    <property type="entry name" value="Nab2p_Zf1"/>
</dbReference>
<feature type="domain" description="Nuclear polyadenylated RNA-binding 2 protein CCCH zinc finger 1" evidence="10">
    <location>
        <begin position="213"/>
        <end position="238"/>
    </location>
</feature>
<dbReference type="GO" id="GO:0008270">
    <property type="term" value="F:zinc ion binding"/>
    <property type="evidence" value="ECO:0007669"/>
    <property type="project" value="UniProtKB-KW"/>
</dbReference>
<evidence type="ECO:0000259" key="10">
    <source>
        <dbReference type="Pfam" id="PF18260"/>
    </source>
</evidence>
<feature type="region of interest" description="Disordered" evidence="8">
    <location>
        <begin position="479"/>
        <end position="500"/>
    </location>
</feature>
<dbReference type="Pfam" id="PF18260">
    <property type="entry name" value="Nab2p_Zf1"/>
    <property type="match status" value="1"/>
</dbReference>
<evidence type="ECO:0000313" key="14">
    <source>
        <dbReference type="Proteomes" id="UP000243052"/>
    </source>
</evidence>
<gene>
    <name evidence="13" type="ORF">AW171_hschr31657</name>
</gene>
<evidence type="ECO:0000256" key="6">
    <source>
        <dbReference type="ARBA" id="ARBA00022833"/>
    </source>
</evidence>
<feature type="domain" description="Nuclear abundant poly(A) RNA-binding protein Nab2 N-terminal" evidence="9">
    <location>
        <begin position="1"/>
        <end position="98"/>
    </location>
</feature>
<dbReference type="GO" id="GO:0008143">
    <property type="term" value="F:poly(A) binding"/>
    <property type="evidence" value="ECO:0007669"/>
    <property type="project" value="InterPro"/>
</dbReference>
<keyword evidence="14" id="KW-1185">Reference proteome</keyword>
<evidence type="ECO:0000256" key="1">
    <source>
        <dbReference type="ARBA" id="ARBA00004123"/>
    </source>
</evidence>
<dbReference type="Gene3D" id="1.10.340.40">
    <property type="entry name" value="Nuclear abundant poly(A) RNA-bind protein 2, N-terminal domain"/>
    <property type="match status" value="1"/>
</dbReference>
<feature type="domain" description="RNA-binding Nab2-type zinc finger" evidence="11">
    <location>
        <begin position="241"/>
        <end position="269"/>
    </location>
</feature>
<dbReference type="GO" id="GO:0005634">
    <property type="term" value="C:nucleus"/>
    <property type="evidence" value="ECO:0007669"/>
    <property type="project" value="UniProtKB-SubCell"/>
</dbReference>
<evidence type="ECO:0000259" key="12">
    <source>
        <dbReference type="Pfam" id="PF21803"/>
    </source>
</evidence>
<dbReference type="Pfam" id="PF14608">
    <property type="entry name" value="zf-CCCH_2"/>
    <property type="match status" value="4"/>
</dbReference>
<dbReference type="InterPro" id="IPR049017">
    <property type="entry name" value="Nab2_Znf4"/>
</dbReference>
<keyword evidence="3" id="KW-0479">Metal-binding</keyword>
<dbReference type="InterPro" id="IPR048410">
    <property type="entry name" value="Znf-CCCH_2-like_3"/>
</dbReference>
<dbReference type="PANTHER" id="PTHR14738">
    <property type="entry name" value="ZINC FINGER CCCH DOMAIN-CONTAINING PROTEIN 14"/>
    <property type="match status" value="1"/>
</dbReference>
<reference evidence="13 14" key="1">
    <citation type="submission" date="2016-01" db="EMBL/GenBank/DDBJ databases">
        <title>Genome sequence of the yeast Holleya sinecauda.</title>
        <authorList>
            <person name="Dietrich F.S."/>
        </authorList>
    </citation>
    <scope>NUCLEOTIDE SEQUENCE [LARGE SCALE GENOMIC DNA]</scope>
    <source>
        <strain evidence="13 14">ATCC 58844</strain>
    </source>
</reference>
<comment type="similarity">
    <text evidence="2">Belongs to the ZC3H14 family.</text>
</comment>
<dbReference type="Proteomes" id="UP000243052">
    <property type="component" value="Chromosome iii"/>
</dbReference>
<dbReference type="EMBL" id="CP014243">
    <property type="protein sequence ID" value="AMD19804.1"/>
    <property type="molecule type" value="Genomic_DNA"/>
</dbReference>
<dbReference type="RefSeq" id="XP_017986800.1">
    <property type="nucleotide sequence ID" value="XM_018131312.1"/>
</dbReference>
<keyword evidence="4" id="KW-0677">Repeat</keyword>
<feature type="region of interest" description="Disordered" evidence="8">
    <location>
        <begin position="148"/>
        <end position="188"/>
    </location>
</feature>
<evidence type="ECO:0000256" key="3">
    <source>
        <dbReference type="ARBA" id="ARBA00022723"/>
    </source>
</evidence>
<dbReference type="GO" id="GO:0005737">
    <property type="term" value="C:cytoplasm"/>
    <property type="evidence" value="ECO:0007669"/>
    <property type="project" value="TreeGrafter"/>
</dbReference>
<evidence type="ECO:0000256" key="7">
    <source>
        <dbReference type="ARBA" id="ARBA00023242"/>
    </source>
</evidence>
<keyword evidence="6" id="KW-0862">Zinc</keyword>